<name>A0A1S1HGI1_9SPHN</name>
<accession>A0A1S1HGI1</accession>
<keyword evidence="3 5" id="KW-1005">Bacterial flagellum biogenesis</keyword>
<dbReference type="OrthoDB" id="9785233at2"/>
<dbReference type="EMBL" id="MIPT01000001">
    <property type="protein sequence ID" value="OHT21344.1"/>
    <property type="molecule type" value="Genomic_DNA"/>
</dbReference>
<comment type="function">
    <text evidence="4 5">Required for flagellar hook formation. May act as a scaffolding protein.</text>
</comment>
<comment type="caution">
    <text evidence="8">The sequence shown here is derived from an EMBL/GenBank/DDBJ whole genome shotgun (WGS) entry which is preliminary data.</text>
</comment>
<evidence type="ECO:0000256" key="5">
    <source>
        <dbReference type="RuleBase" id="RU362076"/>
    </source>
</evidence>
<dbReference type="AlphaFoldDB" id="A0A1S1HGI1"/>
<evidence type="ECO:0000313" key="9">
    <source>
        <dbReference type="Proteomes" id="UP000179467"/>
    </source>
</evidence>
<dbReference type="RefSeq" id="WP_070934503.1">
    <property type="nucleotide sequence ID" value="NZ_MIPT01000001.1"/>
</dbReference>
<keyword evidence="9" id="KW-1185">Reference proteome</keyword>
<dbReference type="Pfam" id="PF03963">
    <property type="entry name" value="FlgD"/>
    <property type="match status" value="1"/>
</dbReference>
<dbReference type="InterPro" id="IPR005648">
    <property type="entry name" value="FlgD"/>
</dbReference>
<organism evidence="8 9">
    <name type="scientific">Edaphosphingomonas haloaromaticamans</name>
    <dbReference type="NCBI Taxonomy" id="653954"/>
    <lineage>
        <taxon>Bacteria</taxon>
        <taxon>Pseudomonadati</taxon>
        <taxon>Pseudomonadota</taxon>
        <taxon>Alphaproteobacteria</taxon>
        <taxon>Sphingomonadales</taxon>
        <taxon>Rhizorhabdaceae</taxon>
        <taxon>Edaphosphingomonas</taxon>
    </lineage>
</organism>
<feature type="region of interest" description="Disordered" evidence="6">
    <location>
        <begin position="1"/>
        <end position="29"/>
    </location>
</feature>
<feature type="domain" description="FlgD/Vpr Ig-like" evidence="7">
    <location>
        <begin position="110"/>
        <end position="178"/>
    </location>
</feature>
<evidence type="ECO:0000256" key="1">
    <source>
        <dbReference type="ARBA" id="ARBA00010577"/>
    </source>
</evidence>
<dbReference type="Gene3D" id="2.30.30.910">
    <property type="match status" value="1"/>
</dbReference>
<dbReference type="Pfam" id="PF13860">
    <property type="entry name" value="FlgD_ig"/>
    <property type="match status" value="1"/>
</dbReference>
<evidence type="ECO:0000256" key="3">
    <source>
        <dbReference type="ARBA" id="ARBA00022795"/>
    </source>
</evidence>
<reference evidence="8 9" key="1">
    <citation type="submission" date="2016-09" db="EMBL/GenBank/DDBJ databases">
        <title>Metabolic pathway, cell adaptation mechanisms and a novel monoxygenase revealed through proteogenomic-transcription analysis of a Sphingomonas haloaromaticamans strain degrading the fungicide ortho-phenylphenol.</title>
        <authorList>
            <person name="Perruchon C."/>
            <person name="Papadopoulou E.S."/>
            <person name="Rousidou C."/>
            <person name="Vasileiadis S."/>
            <person name="Tanou G."/>
            <person name="Amoutzias G."/>
            <person name="Molassiotis A."/>
            <person name="Karpouzas D.G."/>
        </authorList>
    </citation>
    <scope>NUCLEOTIDE SEQUENCE [LARGE SCALE GENOMIC DNA]</scope>
    <source>
        <strain evidence="8 9">P3</strain>
    </source>
</reference>
<evidence type="ECO:0000313" key="8">
    <source>
        <dbReference type="EMBL" id="OHT21344.1"/>
    </source>
</evidence>
<evidence type="ECO:0000256" key="6">
    <source>
        <dbReference type="SAM" id="MobiDB-lite"/>
    </source>
</evidence>
<evidence type="ECO:0000256" key="2">
    <source>
        <dbReference type="ARBA" id="ARBA00016013"/>
    </source>
</evidence>
<gene>
    <name evidence="8" type="primary">flgD_1</name>
    <name evidence="8" type="ORF">BHE75_03351</name>
</gene>
<evidence type="ECO:0000259" key="7">
    <source>
        <dbReference type="Pfam" id="PF13860"/>
    </source>
</evidence>
<sequence>MTSITGQSYLDSLGSKSNPNGSAPNGTLDQSSFLTLMTAQLKAQDPFNPMDNTQMVAQMAQFSQVSGIAEMNQSLKAMASDLATARVGNVAGWIGRAALVSSATATPLADGSYAFEAELPEDATNVQIDLVDPTGAVVHSQNLGAEKAGSVGYSWDGKDAEGNAVSTGPLKVMVTAYGASGPMKPVISSWTMINGVQSPAAGGAAQLITPLGIVKPGEALRIA</sequence>
<comment type="similarity">
    <text evidence="1 5">Belongs to the FlgD family.</text>
</comment>
<dbReference type="GO" id="GO:0044781">
    <property type="term" value="P:bacterial-type flagellum organization"/>
    <property type="evidence" value="ECO:0007669"/>
    <property type="project" value="UniProtKB-UniRule"/>
</dbReference>
<evidence type="ECO:0000256" key="4">
    <source>
        <dbReference type="ARBA" id="ARBA00024746"/>
    </source>
</evidence>
<dbReference type="InterPro" id="IPR025965">
    <property type="entry name" value="FlgD/Vpr_Ig-like"/>
</dbReference>
<dbReference type="Gene3D" id="2.60.40.4070">
    <property type="match status" value="1"/>
</dbReference>
<protein>
    <recommendedName>
        <fullName evidence="2 5">Basal-body rod modification protein FlgD</fullName>
    </recommendedName>
</protein>
<proteinExistence type="inferred from homology"/>
<dbReference type="Proteomes" id="UP000179467">
    <property type="component" value="Unassembled WGS sequence"/>
</dbReference>